<evidence type="ECO:0000259" key="8">
    <source>
        <dbReference type="PROSITE" id="PS50811"/>
    </source>
</evidence>
<reference evidence="9" key="1">
    <citation type="submission" date="2023-10" db="EMBL/GenBank/DDBJ databases">
        <title>Chromosome-level genome of the transformable northern wattle, Acacia crassicarpa.</title>
        <authorList>
            <person name="Massaro I."/>
            <person name="Sinha N.R."/>
            <person name="Poethig S."/>
            <person name="Leichty A.R."/>
        </authorList>
    </citation>
    <scope>NUCLEOTIDE SEQUENCE</scope>
    <source>
        <strain evidence="9">Acra3RX</strain>
        <tissue evidence="9">Leaf</tissue>
    </source>
</reference>
<evidence type="ECO:0000256" key="2">
    <source>
        <dbReference type="ARBA" id="ARBA00022737"/>
    </source>
</evidence>
<organism evidence="9 10">
    <name type="scientific">Acacia crassicarpa</name>
    <name type="common">northern wattle</name>
    <dbReference type="NCBI Taxonomy" id="499986"/>
    <lineage>
        <taxon>Eukaryota</taxon>
        <taxon>Viridiplantae</taxon>
        <taxon>Streptophyta</taxon>
        <taxon>Embryophyta</taxon>
        <taxon>Tracheophyta</taxon>
        <taxon>Spermatophyta</taxon>
        <taxon>Magnoliopsida</taxon>
        <taxon>eudicotyledons</taxon>
        <taxon>Gunneridae</taxon>
        <taxon>Pentapetalae</taxon>
        <taxon>rosids</taxon>
        <taxon>fabids</taxon>
        <taxon>Fabales</taxon>
        <taxon>Fabaceae</taxon>
        <taxon>Caesalpinioideae</taxon>
        <taxon>mimosoid clade</taxon>
        <taxon>Acacieae</taxon>
        <taxon>Acacia</taxon>
    </lineage>
</organism>
<dbReference type="Pfam" id="PF03106">
    <property type="entry name" value="WRKY"/>
    <property type="match status" value="1"/>
</dbReference>
<dbReference type="InterPro" id="IPR003657">
    <property type="entry name" value="WRKY_dom"/>
</dbReference>
<dbReference type="Gene3D" id="2.20.25.80">
    <property type="entry name" value="WRKY domain"/>
    <property type="match status" value="1"/>
</dbReference>
<feature type="domain" description="WRKY" evidence="8">
    <location>
        <begin position="101"/>
        <end position="166"/>
    </location>
</feature>
<gene>
    <name evidence="9" type="ORF">QN277_025357</name>
</gene>
<evidence type="ECO:0000313" key="10">
    <source>
        <dbReference type="Proteomes" id="UP001293593"/>
    </source>
</evidence>
<dbReference type="GO" id="GO:0043565">
    <property type="term" value="F:sequence-specific DNA binding"/>
    <property type="evidence" value="ECO:0007669"/>
    <property type="project" value="InterPro"/>
</dbReference>
<dbReference type="Proteomes" id="UP001293593">
    <property type="component" value="Unassembled WGS sequence"/>
</dbReference>
<evidence type="ECO:0000313" key="9">
    <source>
        <dbReference type="EMBL" id="KAK4268746.1"/>
    </source>
</evidence>
<dbReference type="PANTHER" id="PTHR31221:SF42">
    <property type="entry name" value="WRKY TRANSCRIPTION FACTOR 49-RELATED"/>
    <property type="match status" value="1"/>
</dbReference>
<keyword evidence="10" id="KW-1185">Reference proteome</keyword>
<name>A0AAE1JE51_9FABA</name>
<dbReference type="AlphaFoldDB" id="A0AAE1JE51"/>
<dbReference type="InterPro" id="IPR044810">
    <property type="entry name" value="WRKY_plant"/>
</dbReference>
<evidence type="ECO:0000256" key="5">
    <source>
        <dbReference type="ARBA" id="ARBA00023163"/>
    </source>
</evidence>
<keyword evidence="2" id="KW-0677">Repeat</keyword>
<dbReference type="PANTHER" id="PTHR31221">
    <property type="entry name" value="WRKY TRANSCRIPTION FACTOR PROTEIN 1-RELATED"/>
    <property type="match status" value="1"/>
</dbReference>
<evidence type="ECO:0000256" key="7">
    <source>
        <dbReference type="SAM" id="MobiDB-lite"/>
    </source>
</evidence>
<comment type="caution">
    <text evidence="9">The sequence shown here is derived from an EMBL/GenBank/DDBJ whole genome shotgun (WGS) entry which is preliminary data.</text>
</comment>
<dbReference type="SMART" id="SM00774">
    <property type="entry name" value="WRKY"/>
    <property type="match status" value="1"/>
</dbReference>
<dbReference type="InterPro" id="IPR036576">
    <property type="entry name" value="WRKY_dom_sf"/>
</dbReference>
<dbReference type="EMBL" id="JAWXYG010000007">
    <property type="protein sequence ID" value="KAK4268746.1"/>
    <property type="molecule type" value="Genomic_DNA"/>
</dbReference>
<accession>A0AAE1JE51</accession>
<evidence type="ECO:0000256" key="4">
    <source>
        <dbReference type="ARBA" id="ARBA00023125"/>
    </source>
</evidence>
<feature type="region of interest" description="Disordered" evidence="7">
    <location>
        <begin position="175"/>
        <end position="214"/>
    </location>
</feature>
<evidence type="ECO:0000256" key="1">
    <source>
        <dbReference type="ARBA" id="ARBA00004123"/>
    </source>
</evidence>
<protein>
    <recommendedName>
        <fullName evidence="8">WRKY domain-containing protein</fullName>
    </recommendedName>
</protein>
<feature type="compositionally biased region" description="Polar residues" evidence="7">
    <location>
        <begin position="188"/>
        <end position="198"/>
    </location>
</feature>
<evidence type="ECO:0000256" key="6">
    <source>
        <dbReference type="ARBA" id="ARBA00023242"/>
    </source>
</evidence>
<evidence type="ECO:0000256" key="3">
    <source>
        <dbReference type="ARBA" id="ARBA00023015"/>
    </source>
</evidence>
<sequence>MEEALWPSSYWSEEEELLRELLEEGSDNNTAVTEVDDQNYYMRKSSEEQAIINNRFVSNMYSGPTISDIENALSVTSHQRYQPSSPPNRKENKYSLKIKCYGNGLSDDGYKWRKYGQKSIKNSPNPRSYYRCTNPMCNAKKQVERSSEEPDTVIVTYEGLHLHFAYPYFIMGQPHHQAHPPSKKSRPIYSQAQAQECSQAHMGQKPRQADVTSASTENMGLLEDMVPWMIRNPSISNHSNFCCSSL</sequence>
<keyword evidence="6" id="KW-0539">Nucleus</keyword>
<dbReference type="SUPFAM" id="SSF118290">
    <property type="entry name" value="WRKY DNA-binding domain"/>
    <property type="match status" value="1"/>
</dbReference>
<keyword evidence="4" id="KW-0238">DNA-binding</keyword>
<feature type="compositionally biased region" description="Basic residues" evidence="7">
    <location>
        <begin position="176"/>
        <end position="186"/>
    </location>
</feature>
<proteinExistence type="predicted"/>
<dbReference type="GO" id="GO:0003700">
    <property type="term" value="F:DNA-binding transcription factor activity"/>
    <property type="evidence" value="ECO:0007669"/>
    <property type="project" value="InterPro"/>
</dbReference>
<dbReference type="FunFam" id="2.20.25.80:FF:000006">
    <property type="entry name" value="WRKY transcription factor"/>
    <property type="match status" value="1"/>
</dbReference>
<dbReference type="GO" id="GO:0005634">
    <property type="term" value="C:nucleus"/>
    <property type="evidence" value="ECO:0007669"/>
    <property type="project" value="UniProtKB-SubCell"/>
</dbReference>
<keyword evidence="5" id="KW-0804">Transcription</keyword>
<comment type="subcellular location">
    <subcellularLocation>
        <location evidence="1">Nucleus</location>
    </subcellularLocation>
</comment>
<keyword evidence="3" id="KW-0805">Transcription regulation</keyword>
<dbReference type="PROSITE" id="PS50811">
    <property type="entry name" value="WRKY"/>
    <property type="match status" value="1"/>
</dbReference>